<dbReference type="PANTHER" id="PTHR43190:SF3">
    <property type="entry name" value="N-ACETYL-D-GLUCOSAMINE KINASE"/>
    <property type="match status" value="1"/>
</dbReference>
<dbReference type="InterPro" id="IPR052519">
    <property type="entry name" value="Euk-type_GlcNAc_Kinase"/>
</dbReference>
<dbReference type="CDD" id="cd24079">
    <property type="entry name" value="ASKHA_NBD_PG1100-like"/>
    <property type="match status" value="1"/>
</dbReference>
<dbReference type="Gene3D" id="1.10.720.160">
    <property type="match status" value="1"/>
</dbReference>
<dbReference type="SUPFAM" id="SSF53067">
    <property type="entry name" value="Actin-like ATPase domain"/>
    <property type="match status" value="2"/>
</dbReference>
<dbReference type="GO" id="GO:0016301">
    <property type="term" value="F:kinase activity"/>
    <property type="evidence" value="ECO:0007669"/>
    <property type="project" value="UniProtKB-KW"/>
</dbReference>
<dbReference type="PANTHER" id="PTHR43190">
    <property type="entry name" value="N-ACETYL-D-GLUCOSAMINE KINASE"/>
    <property type="match status" value="1"/>
</dbReference>
<dbReference type="RefSeq" id="WP_169683084.1">
    <property type="nucleotide sequence ID" value="NZ_JABBNU010000009.1"/>
</dbReference>
<reference evidence="1 2" key="1">
    <citation type="submission" date="2020-04" db="EMBL/GenBank/DDBJ databases">
        <title>Flammeovirgaceae bacterium KN852 isolated from deep sea.</title>
        <authorList>
            <person name="Zhang D.-C."/>
        </authorList>
    </citation>
    <scope>NUCLEOTIDE SEQUENCE [LARGE SCALE GENOMIC DNA]</scope>
    <source>
        <strain evidence="1 2">KN852</strain>
    </source>
</reference>
<keyword evidence="2" id="KW-1185">Reference proteome</keyword>
<keyword evidence="1" id="KW-0418">Kinase</keyword>
<evidence type="ECO:0000313" key="1">
    <source>
        <dbReference type="EMBL" id="NMM49715.1"/>
    </source>
</evidence>
<comment type="caution">
    <text evidence="1">The sequence shown here is derived from an EMBL/GenBank/DDBJ whole genome shotgun (WGS) entry which is preliminary data.</text>
</comment>
<protein>
    <submittedName>
        <fullName evidence="1">N-acetylglucosamine kinase</fullName>
    </submittedName>
</protein>
<organism evidence="1 2">
    <name type="scientific">Marinigracilibium pacificum</name>
    <dbReference type="NCBI Taxonomy" id="2729599"/>
    <lineage>
        <taxon>Bacteria</taxon>
        <taxon>Pseudomonadati</taxon>
        <taxon>Bacteroidota</taxon>
        <taxon>Cytophagia</taxon>
        <taxon>Cytophagales</taxon>
        <taxon>Flammeovirgaceae</taxon>
        <taxon>Marinigracilibium</taxon>
    </lineage>
</organism>
<dbReference type="Proteomes" id="UP000559010">
    <property type="component" value="Unassembled WGS sequence"/>
</dbReference>
<proteinExistence type="predicted"/>
<dbReference type="AlphaFoldDB" id="A0A848J2I7"/>
<dbReference type="EMBL" id="JABBNU010000009">
    <property type="protein sequence ID" value="NMM49715.1"/>
    <property type="molecule type" value="Genomic_DNA"/>
</dbReference>
<keyword evidence="1" id="KW-0808">Transferase</keyword>
<gene>
    <name evidence="1" type="ORF">HH304_15010</name>
</gene>
<name>A0A848J2I7_9BACT</name>
<accession>A0A848J2I7</accession>
<dbReference type="Gene3D" id="3.30.420.40">
    <property type="match status" value="2"/>
</dbReference>
<sequence length="284" mass="31374">MIYIVDSGGTGADWRFINSKGNFNQLHTQGLQAHQSSKSDFEAVFQQVKDFAEEKPDKIYFYGAGCHRTEPAEKVKALLIAVWPEATIHVYGDVMAAAQSSCGNAAGISCILGTGASAVYFDGEKIVKVSPSLGYLLGDEGSGADLGKVLLKARLENKMPKDLAGFFDKRFGSPDEVLGALYAAENKQKYLGSFTRFMMQHMNKPWMARLIYDRFSIFIKQIKENFGDKINEVPIHFTGGVAFYFSNLLRQVANDEGVTVRNISETPIAGLTLYHQQLIESTSK</sequence>
<evidence type="ECO:0000313" key="2">
    <source>
        <dbReference type="Proteomes" id="UP000559010"/>
    </source>
</evidence>
<dbReference type="InterPro" id="IPR043129">
    <property type="entry name" value="ATPase_NBD"/>
</dbReference>